<gene>
    <name evidence="3" type="ORF">A2936_04775</name>
</gene>
<evidence type="ECO:0000256" key="1">
    <source>
        <dbReference type="SAM" id="Phobius"/>
    </source>
</evidence>
<dbReference type="PANTHER" id="PTHR21666:SF270">
    <property type="entry name" value="MUREIN HYDROLASE ACTIVATOR ENVC"/>
    <property type="match status" value="1"/>
</dbReference>
<dbReference type="PANTHER" id="PTHR21666">
    <property type="entry name" value="PEPTIDASE-RELATED"/>
    <property type="match status" value="1"/>
</dbReference>
<keyword evidence="1" id="KW-0812">Transmembrane</keyword>
<dbReference type="Pfam" id="PF01476">
    <property type="entry name" value="LysM"/>
    <property type="match status" value="2"/>
</dbReference>
<dbReference type="InterPro" id="IPR050570">
    <property type="entry name" value="Cell_wall_metabolism_enzyme"/>
</dbReference>
<dbReference type="InterPro" id="IPR018392">
    <property type="entry name" value="LysM"/>
</dbReference>
<dbReference type="PROSITE" id="PS51782">
    <property type="entry name" value="LYSM"/>
    <property type="match status" value="2"/>
</dbReference>
<dbReference type="SUPFAM" id="SSF54106">
    <property type="entry name" value="LysM domain"/>
    <property type="match status" value="1"/>
</dbReference>
<accession>A0A1F7UWG6</accession>
<dbReference type="CDD" id="cd12797">
    <property type="entry name" value="M23_peptidase"/>
    <property type="match status" value="1"/>
</dbReference>
<dbReference type="GO" id="GO:0004222">
    <property type="term" value="F:metalloendopeptidase activity"/>
    <property type="evidence" value="ECO:0007669"/>
    <property type="project" value="TreeGrafter"/>
</dbReference>
<keyword evidence="1" id="KW-1133">Transmembrane helix</keyword>
<evidence type="ECO:0000259" key="2">
    <source>
        <dbReference type="PROSITE" id="PS51782"/>
    </source>
</evidence>
<keyword evidence="1" id="KW-0472">Membrane</keyword>
<organism evidence="3 4">
    <name type="scientific">Candidatus Uhrbacteria bacterium RIFCSPLOWO2_01_FULL_47_25</name>
    <dbReference type="NCBI Taxonomy" id="1802402"/>
    <lineage>
        <taxon>Bacteria</taxon>
        <taxon>Candidatus Uhriibacteriota</taxon>
    </lineage>
</organism>
<dbReference type="Proteomes" id="UP000176846">
    <property type="component" value="Unassembled WGS sequence"/>
</dbReference>
<evidence type="ECO:0000313" key="3">
    <source>
        <dbReference type="EMBL" id="OGL82619.1"/>
    </source>
</evidence>
<reference evidence="3 4" key="1">
    <citation type="journal article" date="2016" name="Nat. Commun.">
        <title>Thousands of microbial genomes shed light on interconnected biogeochemical processes in an aquifer system.</title>
        <authorList>
            <person name="Anantharaman K."/>
            <person name="Brown C.T."/>
            <person name="Hug L.A."/>
            <person name="Sharon I."/>
            <person name="Castelle C.J."/>
            <person name="Probst A.J."/>
            <person name="Thomas B.C."/>
            <person name="Singh A."/>
            <person name="Wilkins M.J."/>
            <person name="Karaoz U."/>
            <person name="Brodie E.L."/>
            <person name="Williams K.H."/>
            <person name="Hubbard S.S."/>
            <person name="Banfield J.F."/>
        </authorList>
    </citation>
    <scope>NUCLEOTIDE SEQUENCE [LARGE SCALE GENOMIC DNA]</scope>
</reference>
<dbReference type="InterPro" id="IPR016047">
    <property type="entry name" value="M23ase_b-sheet_dom"/>
</dbReference>
<feature type="transmembrane region" description="Helical" evidence="1">
    <location>
        <begin position="87"/>
        <end position="105"/>
    </location>
</feature>
<name>A0A1F7UWG6_9BACT</name>
<evidence type="ECO:0000313" key="4">
    <source>
        <dbReference type="Proteomes" id="UP000176846"/>
    </source>
</evidence>
<feature type="domain" description="LysM" evidence="2">
    <location>
        <begin position="239"/>
        <end position="283"/>
    </location>
</feature>
<dbReference type="EMBL" id="MGEK01000015">
    <property type="protein sequence ID" value="OGL82619.1"/>
    <property type="molecule type" value="Genomic_DNA"/>
</dbReference>
<feature type="transmembrane region" description="Helical" evidence="1">
    <location>
        <begin position="38"/>
        <end position="58"/>
    </location>
</feature>
<dbReference type="Gene3D" id="3.10.350.10">
    <property type="entry name" value="LysM domain"/>
    <property type="match status" value="2"/>
</dbReference>
<dbReference type="SUPFAM" id="SSF51261">
    <property type="entry name" value="Duplicated hybrid motif"/>
    <property type="match status" value="1"/>
</dbReference>
<comment type="caution">
    <text evidence="3">The sequence shown here is derived from an EMBL/GenBank/DDBJ whole genome shotgun (WGS) entry which is preliminary data.</text>
</comment>
<dbReference type="SMART" id="SM00257">
    <property type="entry name" value="LysM"/>
    <property type="match status" value="2"/>
</dbReference>
<dbReference type="InterPro" id="IPR036779">
    <property type="entry name" value="LysM_dom_sf"/>
</dbReference>
<protein>
    <recommendedName>
        <fullName evidence="2">LysM domain-containing protein</fullName>
    </recommendedName>
</protein>
<feature type="transmembrane region" description="Helical" evidence="1">
    <location>
        <begin position="12"/>
        <end position="32"/>
    </location>
</feature>
<feature type="domain" description="LysM" evidence="2">
    <location>
        <begin position="189"/>
        <end position="233"/>
    </location>
</feature>
<dbReference type="InterPro" id="IPR011055">
    <property type="entry name" value="Dup_hybrid_motif"/>
</dbReference>
<dbReference type="Gene3D" id="2.70.70.10">
    <property type="entry name" value="Glucose Permease (Domain IIA)"/>
    <property type="match status" value="1"/>
</dbReference>
<proteinExistence type="predicted"/>
<dbReference type="CDD" id="cd00118">
    <property type="entry name" value="LysM"/>
    <property type="match status" value="2"/>
</dbReference>
<sequence length="432" mass="47930">MREKLKKYSVRALLLIAKSFIYLKSNLAHLRIPALNHAVKFVGGALLYVLLWILSPLYRQYRRLKKIIVDFWQTEHSRFLRYLSHRYVLHIFLLVITAVTIASNLTAKQAGAENFGAGSLVSKLVETDEELLFNEPPLPPDITDQQGTTEKQKANELISRTFLSYTGETVFQPYLPTTEESIAPRQNIEEYIVKEGDTLAGIAVKFHLQLNTILLTNNLSARSLIRPGQKLIILPVDGLLHTVKKGESLGSIAKKYQVTAENILSFNRLPTAKSVLAGQTLIVPGGKPVPTAVTQPRSRVAANVPPNAPIINTGTKLLWPGSGRRITQYFTWRHSGIDIGLAKGSPIYAAETGVVIESRWNGGYGNMVLIRHDNGLITRYGHNSRNLVVPGERVKRGQTIALVGSTGRSTGPHIHFEVIVGGRRVNPLSYTR</sequence>
<dbReference type="AlphaFoldDB" id="A0A1F7UWG6"/>
<dbReference type="Pfam" id="PF01551">
    <property type="entry name" value="Peptidase_M23"/>
    <property type="match status" value="1"/>
</dbReference>